<evidence type="ECO:0000313" key="3">
    <source>
        <dbReference type="Proteomes" id="UP000078406"/>
    </source>
</evidence>
<dbReference type="PANTHER" id="PTHR43349:SF93">
    <property type="entry name" value="ISOFLAVONE REDUCTASE HOMOLOG P3-RELATED"/>
    <property type="match status" value="1"/>
</dbReference>
<organism evidence="2 3">
    <name type="scientific">Vibrio bivalvicida</name>
    <dbReference type="NCBI Taxonomy" id="1276888"/>
    <lineage>
        <taxon>Bacteria</taxon>
        <taxon>Pseudomonadati</taxon>
        <taxon>Pseudomonadota</taxon>
        <taxon>Gammaproteobacteria</taxon>
        <taxon>Vibrionales</taxon>
        <taxon>Vibrionaceae</taxon>
        <taxon>Vibrio</taxon>
        <taxon>Vibrio oreintalis group</taxon>
    </lineage>
</organism>
<feature type="domain" description="NmrA-like" evidence="1">
    <location>
        <begin position="5"/>
        <end position="222"/>
    </location>
</feature>
<comment type="caution">
    <text evidence="2">The sequence shown here is derived from an EMBL/GenBank/DDBJ whole genome shotgun (WGS) entry which is preliminary data.</text>
</comment>
<dbReference type="SUPFAM" id="SSF51735">
    <property type="entry name" value="NAD(P)-binding Rossmann-fold domains"/>
    <property type="match status" value="1"/>
</dbReference>
<dbReference type="Gene3D" id="3.40.50.720">
    <property type="entry name" value="NAD(P)-binding Rossmann-like Domain"/>
    <property type="match status" value="1"/>
</dbReference>
<dbReference type="PANTHER" id="PTHR43349">
    <property type="entry name" value="PINORESINOL REDUCTASE-RELATED"/>
    <property type="match status" value="1"/>
</dbReference>
<reference evidence="2 3" key="1">
    <citation type="journal article" date="2016" name="Syst. Appl. Microbiol.">
        <title>Vibrio bivalvicida sp. nov., a novel larval pathogen for bivalve molluscs reared in a hatchery.</title>
        <authorList>
            <person name="Dubert J."/>
            <person name="Romalde J.L."/>
            <person name="Prado S."/>
            <person name="Barja J.L."/>
        </authorList>
    </citation>
    <scope>NUCLEOTIDE SEQUENCE [LARGE SCALE GENOMIC DNA]</scope>
    <source>
        <strain evidence="2 3">605</strain>
    </source>
</reference>
<dbReference type="Gene3D" id="3.90.25.10">
    <property type="entry name" value="UDP-galactose 4-epimerase, domain 1"/>
    <property type="match status" value="1"/>
</dbReference>
<name>A0A177XXC1_9VIBR</name>
<sequence>MYQFEKQRVAVIGAAGQVGKPLTQGLLSLGHDVVLLCRTKPSGLNPQLLEFQKQGAELIVLETLNDKSTLRRALAECDTLICAVPGSKSIITHDEPLWLEAAVEAGVDRFVPTEFGAHTQAIEYGEGEIFDHKKALHQKIFDSGIGWTFFYNGGIFDYFLPNLRFFDSITTFGDMSFPIYTHHINDIGYCAALALTDKRTLNHCVQMDFSSLSQTKMLQLLESNFPNHPFEYHNYSTAYITHANLTSGNEVSAKKGAETDKERWGINNVIYVLNKLAAFDEGTLRTSDLFPDFELSYTVEQALSDPQFVFEDHD</sequence>
<evidence type="ECO:0000259" key="1">
    <source>
        <dbReference type="Pfam" id="PF05368"/>
    </source>
</evidence>
<dbReference type="InterPro" id="IPR008030">
    <property type="entry name" value="NmrA-like"/>
</dbReference>
<gene>
    <name evidence="2" type="ORF">APB76_14815</name>
</gene>
<dbReference type="AlphaFoldDB" id="A0A177XXC1"/>
<dbReference type="RefSeq" id="WP_054961750.1">
    <property type="nucleotide sequence ID" value="NZ_LLEI02000043.1"/>
</dbReference>
<evidence type="ECO:0000313" key="2">
    <source>
        <dbReference type="EMBL" id="OAJ93233.1"/>
    </source>
</evidence>
<protein>
    <submittedName>
        <fullName evidence="2">Isoflavone reductase</fullName>
    </submittedName>
</protein>
<dbReference type="EMBL" id="LLEI02000043">
    <property type="protein sequence ID" value="OAJ93233.1"/>
    <property type="molecule type" value="Genomic_DNA"/>
</dbReference>
<proteinExistence type="predicted"/>
<dbReference type="Pfam" id="PF05368">
    <property type="entry name" value="NmrA"/>
    <property type="match status" value="1"/>
</dbReference>
<accession>A0A177XXC1</accession>
<dbReference type="InterPro" id="IPR050608">
    <property type="entry name" value="NmrA-type/Isoflavone_red_sf"/>
</dbReference>
<dbReference type="Proteomes" id="UP000078406">
    <property type="component" value="Unassembled WGS sequence"/>
</dbReference>
<dbReference type="InterPro" id="IPR036291">
    <property type="entry name" value="NAD(P)-bd_dom_sf"/>
</dbReference>